<evidence type="ECO:0000256" key="1">
    <source>
        <dbReference type="SAM" id="MobiDB-lite"/>
    </source>
</evidence>
<feature type="compositionally biased region" description="Polar residues" evidence="1">
    <location>
        <begin position="187"/>
        <end position="197"/>
    </location>
</feature>
<feature type="region of interest" description="Disordered" evidence="1">
    <location>
        <begin position="315"/>
        <end position="371"/>
    </location>
</feature>
<accession>A0AAN6NNF5</accession>
<gene>
    <name evidence="2" type="ORF">QBC32DRAFT_224575</name>
</gene>
<protein>
    <submittedName>
        <fullName evidence="2">Uncharacterized protein</fullName>
    </submittedName>
</protein>
<name>A0AAN6NNF5_9PEZI</name>
<evidence type="ECO:0000313" key="3">
    <source>
        <dbReference type="Proteomes" id="UP001303222"/>
    </source>
</evidence>
<dbReference type="AlphaFoldDB" id="A0AAN6NNF5"/>
<dbReference type="Proteomes" id="UP001303222">
    <property type="component" value="Unassembled WGS sequence"/>
</dbReference>
<reference evidence="2" key="1">
    <citation type="journal article" date="2023" name="Mol. Phylogenet. Evol.">
        <title>Genome-scale phylogeny and comparative genomics of the fungal order Sordariales.</title>
        <authorList>
            <person name="Hensen N."/>
            <person name="Bonometti L."/>
            <person name="Westerberg I."/>
            <person name="Brannstrom I.O."/>
            <person name="Guillou S."/>
            <person name="Cros-Aarteil S."/>
            <person name="Calhoun S."/>
            <person name="Haridas S."/>
            <person name="Kuo A."/>
            <person name="Mondo S."/>
            <person name="Pangilinan J."/>
            <person name="Riley R."/>
            <person name="LaButti K."/>
            <person name="Andreopoulos B."/>
            <person name="Lipzen A."/>
            <person name="Chen C."/>
            <person name="Yan M."/>
            <person name="Daum C."/>
            <person name="Ng V."/>
            <person name="Clum A."/>
            <person name="Steindorff A."/>
            <person name="Ohm R.A."/>
            <person name="Martin F."/>
            <person name="Silar P."/>
            <person name="Natvig D.O."/>
            <person name="Lalanne C."/>
            <person name="Gautier V."/>
            <person name="Ament-Velasquez S.L."/>
            <person name="Kruys A."/>
            <person name="Hutchinson M.I."/>
            <person name="Powell A.J."/>
            <person name="Barry K."/>
            <person name="Miller A.N."/>
            <person name="Grigoriev I.V."/>
            <person name="Debuchy R."/>
            <person name="Gladieux P."/>
            <person name="Hiltunen Thoren M."/>
            <person name="Johannesson H."/>
        </authorList>
    </citation>
    <scope>NUCLEOTIDE SEQUENCE</scope>
    <source>
        <strain evidence="2">CBS 626.80</strain>
    </source>
</reference>
<keyword evidence="3" id="KW-1185">Reference proteome</keyword>
<feature type="compositionally biased region" description="Basic and acidic residues" evidence="1">
    <location>
        <begin position="198"/>
        <end position="207"/>
    </location>
</feature>
<feature type="region of interest" description="Disordered" evidence="1">
    <location>
        <begin position="187"/>
        <end position="207"/>
    </location>
</feature>
<reference evidence="2" key="2">
    <citation type="submission" date="2023-06" db="EMBL/GenBank/DDBJ databases">
        <authorList>
            <consortium name="Lawrence Berkeley National Laboratory"/>
            <person name="Mondo S.J."/>
            <person name="Hensen N."/>
            <person name="Bonometti L."/>
            <person name="Westerberg I."/>
            <person name="Brannstrom I.O."/>
            <person name="Guillou S."/>
            <person name="Cros-Aarteil S."/>
            <person name="Calhoun S."/>
            <person name="Haridas S."/>
            <person name="Kuo A."/>
            <person name="Pangilinan J."/>
            <person name="Riley R."/>
            <person name="Labutti K."/>
            <person name="Andreopoulos B."/>
            <person name="Lipzen A."/>
            <person name="Chen C."/>
            <person name="Yanf M."/>
            <person name="Daum C."/>
            <person name="Ng V."/>
            <person name="Clum A."/>
            <person name="Steindorff A."/>
            <person name="Ohm R."/>
            <person name="Martin F."/>
            <person name="Silar P."/>
            <person name="Natvig D."/>
            <person name="Lalanne C."/>
            <person name="Gautier V."/>
            <person name="Ament-Velasquez S.L."/>
            <person name="Kruys A."/>
            <person name="Hutchinson M.I."/>
            <person name="Powell A.J."/>
            <person name="Barry K."/>
            <person name="Miller A.N."/>
            <person name="Grigoriev I.V."/>
            <person name="Debuchy R."/>
            <person name="Gladieux P."/>
            <person name="Thoren M.H."/>
            <person name="Johannesson H."/>
        </authorList>
    </citation>
    <scope>NUCLEOTIDE SEQUENCE</scope>
    <source>
        <strain evidence="2">CBS 626.80</strain>
    </source>
</reference>
<sequence length="371" mass="41848">MAVDVQGQRQPILRHHLPDELLAPRVQESNGQLISLPSLDIDIPFRQIPFSTVYNELYHYFDLDADHRRDELLNMDEGHHIARPASHVVDPTQSATFTRRETGSIASQSLHPTPVQSMTPMDTEISLVDPSLFPSATPFIPEPPLEDPAHFFEPACPVNRQVHPSPLDLNAIALSMLAPARPLVSFSQDSSAGSSRESSIDTTHDSDDSLDRYAYPDRLAFGNPRLKWAPTDINCFEHLNKKFSRGNKRWIGSLHRDGFYLCTDRYDVAVSTANTFCNKCKARNAKENKAWVDYFAFVLAWLEDVEAEEQEWVGTLGESELDMESEDEMDVSLSEEDMGSEDDLDVELSEEDTDSEDDMDVELESADDNED</sequence>
<evidence type="ECO:0000313" key="2">
    <source>
        <dbReference type="EMBL" id="KAK3947258.1"/>
    </source>
</evidence>
<comment type="caution">
    <text evidence="2">The sequence shown here is derived from an EMBL/GenBank/DDBJ whole genome shotgun (WGS) entry which is preliminary data.</text>
</comment>
<dbReference type="EMBL" id="MU859381">
    <property type="protein sequence ID" value="KAK3947258.1"/>
    <property type="molecule type" value="Genomic_DNA"/>
</dbReference>
<feature type="compositionally biased region" description="Acidic residues" evidence="1">
    <location>
        <begin position="319"/>
        <end position="371"/>
    </location>
</feature>
<organism evidence="2 3">
    <name type="scientific">Pseudoneurospora amorphoporcata</name>
    <dbReference type="NCBI Taxonomy" id="241081"/>
    <lineage>
        <taxon>Eukaryota</taxon>
        <taxon>Fungi</taxon>
        <taxon>Dikarya</taxon>
        <taxon>Ascomycota</taxon>
        <taxon>Pezizomycotina</taxon>
        <taxon>Sordariomycetes</taxon>
        <taxon>Sordariomycetidae</taxon>
        <taxon>Sordariales</taxon>
        <taxon>Sordariaceae</taxon>
        <taxon>Pseudoneurospora</taxon>
    </lineage>
</organism>
<proteinExistence type="predicted"/>